<reference evidence="4" key="1">
    <citation type="submission" date="2016-10" db="EMBL/GenBank/DDBJ databases">
        <authorList>
            <person name="Varghese N."/>
            <person name="Submissions S."/>
        </authorList>
    </citation>
    <scope>NUCLEOTIDE SEQUENCE [LARGE SCALE GENOMIC DNA]</scope>
    <source>
        <strain evidence="4">CGMCC 4.3506</strain>
    </source>
</reference>
<dbReference type="InterPro" id="IPR000182">
    <property type="entry name" value="GNAT_dom"/>
</dbReference>
<dbReference type="EMBL" id="FNCC01000011">
    <property type="protein sequence ID" value="SDG77531.1"/>
    <property type="molecule type" value="Genomic_DNA"/>
</dbReference>
<dbReference type="Pfam" id="PF00583">
    <property type="entry name" value="Acetyltransf_1"/>
    <property type="match status" value="1"/>
</dbReference>
<dbReference type="InterPro" id="IPR016181">
    <property type="entry name" value="Acyl_CoA_acyltransferase"/>
</dbReference>
<evidence type="ECO:0000256" key="1">
    <source>
        <dbReference type="SAM" id="MobiDB-lite"/>
    </source>
</evidence>
<dbReference type="AlphaFoldDB" id="A0A1G7X066"/>
<dbReference type="OrthoDB" id="164800at2"/>
<proteinExistence type="predicted"/>
<accession>A0A1G7X066</accession>
<sequence length="260" mass="28433">MTDPAALLHAFDHQARPAEWTSPDPEATVDRDGPVHRLAWPSRRGFVAGPPTLGITGQELAGLIARQQAFFAARNQPFEWKTWGHDLPEDLPDQLLAAGFEAEGPETVLIGRAEEMTAPVHLDGITLRETKAEGDIEKMVASAGEAFGMEVDYLAGYLIDKKHDPNTVVVVAETAEGRIVSSARLEVVPGTEFGGLWGGSTLREYRGRGIYRALVAHRARVALDRGVKYLQVDATENSRPILERLGFVPVTTTTAYVWKP</sequence>
<dbReference type="SUPFAM" id="SSF55729">
    <property type="entry name" value="Acyl-CoA N-acyltransferases (Nat)"/>
    <property type="match status" value="1"/>
</dbReference>
<dbReference type="CDD" id="cd04301">
    <property type="entry name" value="NAT_SF"/>
    <property type="match status" value="1"/>
</dbReference>
<organism evidence="3 4">
    <name type="scientific">Lentzea fradiae</name>
    <dbReference type="NCBI Taxonomy" id="200378"/>
    <lineage>
        <taxon>Bacteria</taxon>
        <taxon>Bacillati</taxon>
        <taxon>Actinomycetota</taxon>
        <taxon>Actinomycetes</taxon>
        <taxon>Pseudonocardiales</taxon>
        <taxon>Pseudonocardiaceae</taxon>
        <taxon>Lentzea</taxon>
    </lineage>
</organism>
<dbReference type="RefSeq" id="WP_090053428.1">
    <property type="nucleotide sequence ID" value="NZ_FNCC01000011.1"/>
</dbReference>
<feature type="domain" description="N-acetyltransferase" evidence="2">
    <location>
        <begin position="125"/>
        <end position="260"/>
    </location>
</feature>
<protein>
    <submittedName>
        <fullName evidence="3">Acetyltransferase (GNAT) family protein</fullName>
    </submittedName>
</protein>
<evidence type="ECO:0000313" key="3">
    <source>
        <dbReference type="EMBL" id="SDG77531.1"/>
    </source>
</evidence>
<keyword evidence="3" id="KW-0808">Transferase</keyword>
<feature type="region of interest" description="Disordered" evidence="1">
    <location>
        <begin position="14"/>
        <end position="33"/>
    </location>
</feature>
<dbReference type="Gene3D" id="3.40.630.30">
    <property type="match status" value="1"/>
</dbReference>
<dbReference type="STRING" id="200378.SAMN05216553_111178"/>
<dbReference type="GO" id="GO:0016747">
    <property type="term" value="F:acyltransferase activity, transferring groups other than amino-acyl groups"/>
    <property type="evidence" value="ECO:0007669"/>
    <property type="project" value="InterPro"/>
</dbReference>
<dbReference type="Proteomes" id="UP000199623">
    <property type="component" value="Unassembled WGS sequence"/>
</dbReference>
<evidence type="ECO:0000313" key="4">
    <source>
        <dbReference type="Proteomes" id="UP000199623"/>
    </source>
</evidence>
<name>A0A1G7X066_9PSEU</name>
<keyword evidence="4" id="KW-1185">Reference proteome</keyword>
<dbReference type="PROSITE" id="PS51186">
    <property type="entry name" value="GNAT"/>
    <property type="match status" value="1"/>
</dbReference>
<evidence type="ECO:0000259" key="2">
    <source>
        <dbReference type="PROSITE" id="PS51186"/>
    </source>
</evidence>
<gene>
    <name evidence="3" type="ORF">SAMN05216553_111178</name>
</gene>